<reference evidence="4" key="2">
    <citation type="submission" date="2025-09" db="UniProtKB">
        <authorList>
            <consortium name="Ensembl"/>
        </authorList>
    </citation>
    <scope>IDENTIFICATION</scope>
</reference>
<accession>A0A8C7JNU3</accession>
<dbReference type="PANTHER" id="PTHR44436:SF1">
    <property type="entry name" value="F-BOX_WD REPEAT-CONTAINING PROTEIN 2"/>
    <property type="match status" value="1"/>
</dbReference>
<keyword evidence="2" id="KW-0677">Repeat</keyword>
<evidence type="ECO:0000259" key="3">
    <source>
        <dbReference type="Pfam" id="PF12937"/>
    </source>
</evidence>
<dbReference type="Ensembl" id="ENSOKIT00005096394.1">
    <property type="protein sequence ID" value="ENSOKIP00005090192.1"/>
    <property type="gene ID" value="ENSOKIG00005039294.1"/>
</dbReference>
<dbReference type="SUPFAM" id="SSF50998">
    <property type="entry name" value="Quinoprotein alcohol dehydrogenase-like"/>
    <property type="match status" value="1"/>
</dbReference>
<organism evidence="4 5">
    <name type="scientific">Oncorhynchus kisutch</name>
    <name type="common">Coho salmon</name>
    <name type="synonym">Salmo kisutch</name>
    <dbReference type="NCBI Taxonomy" id="8019"/>
    <lineage>
        <taxon>Eukaryota</taxon>
        <taxon>Metazoa</taxon>
        <taxon>Chordata</taxon>
        <taxon>Craniata</taxon>
        <taxon>Vertebrata</taxon>
        <taxon>Euteleostomi</taxon>
        <taxon>Actinopterygii</taxon>
        <taxon>Neopterygii</taxon>
        <taxon>Teleostei</taxon>
        <taxon>Protacanthopterygii</taxon>
        <taxon>Salmoniformes</taxon>
        <taxon>Salmonidae</taxon>
        <taxon>Salmoninae</taxon>
        <taxon>Oncorhynchus</taxon>
    </lineage>
</organism>
<dbReference type="InterPro" id="IPR011047">
    <property type="entry name" value="Quinoprotein_ADH-like_sf"/>
</dbReference>
<dbReference type="InterPro" id="IPR001680">
    <property type="entry name" value="WD40_rpt"/>
</dbReference>
<dbReference type="Gene3D" id="1.20.1280.50">
    <property type="match status" value="1"/>
</dbReference>
<evidence type="ECO:0000313" key="5">
    <source>
        <dbReference type="Proteomes" id="UP000694557"/>
    </source>
</evidence>
<evidence type="ECO:0000256" key="1">
    <source>
        <dbReference type="ARBA" id="ARBA00022574"/>
    </source>
</evidence>
<dbReference type="AlphaFoldDB" id="A0A8C7JNU3"/>
<dbReference type="PANTHER" id="PTHR44436">
    <property type="entry name" value="F-BOX/WD REPEAT-CONTAINING PROTEIN 2"/>
    <property type="match status" value="1"/>
</dbReference>
<dbReference type="InterPro" id="IPR015943">
    <property type="entry name" value="WD40/YVTN_repeat-like_dom_sf"/>
</dbReference>
<dbReference type="SMART" id="SM00320">
    <property type="entry name" value="WD40"/>
    <property type="match status" value="2"/>
</dbReference>
<evidence type="ECO:0000256" key="2">
    <source>
        <dbReference type="ARBA" id="ARBA00022737"/>
    </source>
</evidence>
<keyword evidence="5" id="KW-1185">Reference proteome</keyword>
<feature type="domain" description="F-box" evidence="3">
    <location>
        <begin position="10"/>
        <end position="50"/>
    </location>
</feature>
<dbReference type="Gene3D" id="2.130.10.10">
    <property type="entry name" value="YVTN repeat-like/Quinoprotein amine dehydrogenase"/>
    <property type="match status" value="2"/>
</dbReference>
<dbReference type="InterPro" id="IPR036047">
    <property type="entry name" value="F-box-like_dom_sf"/>
</dbReference>
<name>A0A8C7JNU3_ONCKI</name>
<dbReference type="Proteomes" id="UP000694557">
    <property type="component" value="Unassembled WGS sequence"/>
</dbReference>
<dbReference type="Pfam" id="PF00400">
    <property type="entry name" value="WD40"/>
    <property type="match status" value="1"/>
</dbReference>
<evidence type="ECO:0000313" key="4">
    <source>
        <dbReference type="Ensembl" id="ENSOKIP00005090192.1"/>
    </source>
</evidence>
<dbReference type="InterPro" id="IPR042627">
    <property type="entry name" value="FBXW2"/>
</dbReference>
<dbReference type="GeneTree" id="ENSGT00940000162955"/>
<gene>
    <name evidence="4" type="primary">fbxw12</name>
</gene>
<dbReference type="SUPFAM" id="SSF81383">
    <property type="entry name" value="F-box domain"/>
    <property type="match status" value="1"/>
</dbReference>
<sequence>MNYHPYLTNDCLIHIFSFFKEDDLIRASSVCKEWQEAAETPWLWREMCLQRWGFCNIAVLGSEHGKQAWKSYFLRRSHLELKMTKGRSGGDYTCKSLRGHTGRVVGCVYLSGNSLQLPDFWSSTPTVCSSSSDGTVRAWDVQQGVQLWCSPVQSPLTGMVADGGHGGVITSDSTGLLKAWDGQSGQEMSFYSSASPQCTLLPYSMEGSSFLSVSTQTANHVWLVARSISDLRIIHNIFPFHQVGTSQGSVHTLTSPSLSKLSTLVVCDTFKVNLLLASPDKKWILAGTTENMDMSPKVLSSQSVTCPSEEEDPLCQCLPVSGCSAAAFLPSQTARLATVHCKDNSHSNTHHNKVLSVFDVVIKKTRFKTEIQVEQVEKFELVFEGRTSDILLEGKGSSTLVVAAHRELKVYTVKGELICSFKDHTEPICSICVDSFRVVTASRDLSLRVLTWKTDRDKGLTLESRYHLLGGSHSMSRGFSYVVCDYSTIVASVEAVDGKDVLKAYSFNS</sequence>
<reference evidence="4" key="1">
    <citation type="submission" date="2025-08" db="UniProtKB">
        <authorList>
            <consortium name="Ensembl"/>
        </authorList>
    </citation>
    <scope>IDENTIFICATION</scope>
</reference>
<dbReference type="InterPro" id="IPR001810">
    <property type="entry name" value="F-box_dom"/>
</dbReference>
<protein>
    <submittedName>
        <fullName evidence="4">Si:ch73-142c19.1</fullName>
    </submittedName>
</protein>
<keyword evidence="1" id="KW-0853">WD repeat</keyword>
<proteinExistence type="predicted"/>
<dbReference type="Pfam" id="PF12937">
    <property type="entry name" value="F-box-like"/>
    <property type="match status" value="1"/>
</dbReference>